<evidence type="ECO:0000256" key="7">
    <source>
        <dbReference type="PROSITE-ProRule" id="PRU01091"/>
    </source>
</evidence>
<evidence type="ECO:0000313" key="11">
    <source>
        <dbReference type="Proteomes" id="UP000737171"/>
    </source>
</evidence>
<dbReference type="InterPro" id="IPR011006">
    <property type="entry name" value="CheY-like_superfamily"/>
</dbReference>
<accession>A0ABX2ERI7</accession>
<reference evidence="10 11" key="1">
    <citation type="submission" date="2020-05" db="EMBL/GenBank/DDBJ databases">
        <title>Aquincola sp. isolate from soil.</title>
        <authorList>
            <person name="Han J."/>
            <person name="Kim D.-U."/>
        </authorList>
    </citation>
    <scope>NUCLEOTIDE SEQUENCE [LARGE SCALE GENOMIC DNA]</scope>
    <source>
        <strain evidence="10 11">S2</strain>
    </source>
</reference>
<keyword evidence="11" id="KW-1185">Reference proteome</keyword>
<dbReference type="InterPro" id="IPR039420">
    <property type="entry name" value="WalR-like"/>
</dbReference>
<dbReference type="Gene3D" id="3.40.50.2300">
    <property type="match status" value="1"/>
</dbReference>
<evidence type="ECO:0000256" key="5">
    <source>
        <dbReference type="ARBA" id="ARBA00023163"/>
    </source>
</evidence>
<keyword evidence="4 7" id="KW-0238">DNA-binding</keyword>
<dbReference type="PROSITE" id="PS51755">
    <property type="entry name" value="OMPR_PHOB"/>
    <property type="match status" value="1"/>
</dbReference>
<dbReference type="SMART" id="SM00448">
    <property type="entry name" value="REC"/>
    <property type="match status" value="1"/>
</dbReference>
<dbReference type="PANTHER" id="PTHR48111:SF4">
    <property type="entry name" value="DNA-BINDING DUAL TRANSCRIPTIONAL REGULATOR OMPR"/>
    <property type="match status" value="1"/>
</dbReference>
<evidence type="ECO:0000259" key="9">
    <source>
        <dbReference type="PROSITE" id="PS51755"/>
    </source>
</evidence>
<dbReference type="Proteomes" id="UP000737171">
    <property type="component" value="Unassembled WGS sequence"/>
</dbReference>
<evidence type="ECO:0000256" key="4">
    <source>
        <dbReference type="ARBA" id="ARBA00023125"/>
    </source>
</evidence>
<feature type="domain" description="Response regulatory" evidence="8">
    <location>
        <begin position="55"/>
        <end position="168"/>
    </location>
</feature>
<evidence type="ECO:0000256" key="1">
    <source>
        <dbReference type="ARBA" id="ARBA00022553"/>
    </source>
</evidence>
<evidence type="ECO:0000259" key="8">
    <source>
        <dbReference type="PROSITE" id="PS50110"/>
    </source>
</evidence>
<keyword evidence="2" id="KW-0902">Two-component regulatory system</keyword>
<dbReference type="InterPro" id="IPR036388">
    <property type="entry name" value="WH-like_DNA-bd_sf"/>
</dbReference>
<sequence>MHDPPAQAERGVALSPAVHHPLLHPRSRAIETPAEAARLARSASPRPRVNPQATHVAVLDDEPDITQLLANYLQMQGFRVSQVHRGAALMALMQTDPPALVLLDLGLPGEDGFTIARQLREHWHCGLVIVTGRGDAVDKVVGLEVGADDYVTKPFDMRELLARIKAVLRRLAPAEPPAAVRPTPNDTAPARDKLLFAGWTLDTAARRLTGAQGEEVALTTGEFDLLCAFARHPGRVLSRDFLLEQTRGREAGPFDRTIDVQVGRLRKKIEANADDPQIIKSVRGAGYLFVPPVAAG</sequence>
<dbReference type="Gene3D" id="6.10.250.690">
    <property type="match status" value="1"/>
</dbReference>
<dbReference type="InterPro" id="IPR001789">
    <property type="entry name" value="Sig_transdc_resp-reg_receiver"/>
</dbReference>
<dbReference type="InterPro" id="IPR016032">
    <property type="entry name" value="Sig_transdc_resp-reg_C-effctor"/>
</dbReference>
<dbReference type="InterPro" id="IPR001867">
    <property type="entry name" value="OmpR/PhoB-type_DNA-bd"/>
</dbReference>
<feature type="domain" description="OmpR/PhoB-type" evidence="9">
    <location>
        <begin position="191"/>
        <end position="291"/>
    </location>
</feature>
<gene>
    <name evidence="10" type="ORF">HLB44_29430</name>
</gene>
<dbReference type="PROSITE" id="PS50110">
    <property type="entry name" value="RESPONSE_REGULATORY"/>
    <property type="match status" value="1"/>
</dbReference>
<evidence type="ECO:0000256" key="2">
    <source>
        <dbReference type="ARBA" id="ARBA00023012"/>
    </source>
</evidence>
<evidence type="ECO:0000256" key="3">
    <source>
        <dbReference type="ARBA" id="ARBA00023015"/>
    </source>
</evidence>
<keyword evidence="3" id="KW-0805">Transcription regulation</keyword>
<keyword evidence="1 6" id="KW-0597">Phosphoprotein</keyword>
<protein>
    <submittedName>
        <fullName evidence="10">Response regulator transcription factor</fullName>
    </submittedName>
</protein>
<evidence type="ECO:0000256" key="6">
    <source>
        <dbReference type="PROSITE-ProRule" id="PRU00169"/>
    </source>
</evidence>
<name>A0ABX2ERI7_9BURK</name>
<dbReference type="SUPFAM" id="SSF46894">
    <property type="entry name" value="C-terminal effector domain of the bipartite response regulators"/>
    <property type="match status" value="1"/>
</dbReference>
<feature type="modified residue" description="4-aspartylphosphate" evidence="6">
    <location>
        <position position="104"/>
    </location>
</feature>
<comment type="caution">
    <text evidence="10">The sequence shown here is derived from an EMBL/GenBank/DDBJ whole genome shotgun (WGS) entry which is preliminary data.</text>
</comment>
<dbReference type="PANTHER" id="PTHR48111">
    <property type="entry name" value="REGULATOR OF RPOS"/>
    <property type="match status" value="1"/>
</dbReference>
<dbReference type="CDD" id="cd00383">
    <property type="entry name" value="trans_reg_C"/>
    <property type="match status" value="1"/>
</dbReference>
<dbReference type="SMART" id="SM00862">
    <property type="entry name" value="Trans_reg_C"/>
    <property type="match status" value="1"/>
</dbReference>
<dbReference type="Pfam" id="PF00072">
    <property type="entry name" value="Response_reg"/>
    <property type="match status" value="1"/>
</dbReference>
<proteinExistence type="predicted"/>
<organism evidence="10 11">
    <name type="scientific">Pseudaquabacterium terrae</name>
    <dbReference type="NCBI Taxonomy" id="2732868"/>
    <lineage>
        <taxon>Bacteria</taxon>
        <taxon>Pseudomonadati</taxon>
        <taxon>Pseudomonadota</taxon>
        <taxon>Betaproteobacteria</taxon>
        <taxon>Burkholderiales</taxon>
        <taxon>Sphaerotilaceae</taxon>
        <taxon>Pseudaquabacterium</taxon>
    </lineage>
</organism>
<dbReference type="EMBL" id="JABRWJ010000010">
    <property type="protein sequence ID" value="NRF71126.1"/>
    <property type="molecule type" value="Genomic_DNA"/>
</dbReference>
<feature type="DNA-binding region" description="OmpR/PhoB-type" evidence="7">
    <location>
        <begin position="191"/>
        <end position="291"/>
    </location>
</feature>
<dbReference type="SUPFAM" id="SSF52172">
    <property type="entry name" value="CheY-like"/>
    <property type="match status" value="1"/>
</dbReference>
<dbReference type="Pfam" id="PF00486">
    <property type="entry name" value="Trans_reg_C"/>
    <property type="match status" value="1"/>
</dbReference>
<dbReference type="Gene3D" id="1.10.10.10">
    <property type="entry name" value="Winged helix-like DNA-binding domain superfamily/Winged helix DNA-binding domain"/>
    <property type="match status" value="1"/>
</dbReference>
<evidence type="ECO:0000313" key="10">
    <source>
        <dbReference type="EMBL" id="NRF71126.1"/>
    </source>
</evidence>
<keyword evidence="5" id="KW-0804">Transcription</keyword>